<accession>A0A1X0DDY0</accession>
<feature type="non-terminal residue" evidence="1">
    <location>
        <position position="62"/>
    </location>
</feature>
<evidence type="ECO:0000313" key="1">
    <source>
        <dbReference type="EMBL" id="ORA70399.1"/>
    </source>
</evidence>
<evidence type="ECO:0000313" key="2">
    <source>
        <dbReference type="Proteomes" id="UP000192713"/>
    </source>
</evidence>
<name>A0A1X0DDY0_9MYCO</name>
<dbReference type="AlphaFoldDB" id="A0A1X0DDY0"/>
<dbReference type="EMBL" id="MVHU01000119">
    <property type="protein sequence ID" value="ORA70399.1"/>
    <property type="molecule type" value="Genomic_DNA"/>
</dbReference>
<proteinExistence type="predicted"/>
<comment type="caution">
    <text evidence="1">The sequence shown here is derived from an EMBL/GenBank/DDBJ whole genome shotgun (WGS) entry which is preliminary data.</text>
</comment>
<dbReference type="Proteomes" id="UP000192713">
    <property type="component" value="Unassembled WGS sequence"/>
</dbReference>
<reference evidence="1 2" key="1">
    <citation type="submission" date="2017-02" db="EMBL/GenBank/DDBJ databases">
        <title>The new phylogeny of genus Mycobacterium.</title>
        <authorList>
            <person name="Tortoli E."/>
            <person name="Trovato A."/>
            <person name="Cirillo D.M."/>
        </authorList>
    </citation>
    <scope>NUCLEOTIDE SEQUENCE [LARGE SCALE GENOMIC DNA]</scope>
    <source>
        <strain evidence="1 2">DSM 45093</strain>
    </source>
</reference>
<gene>
    <name evidence="1" type="ORF">BST28_22990</name>
</gene>
<protein>
    <submittedName>
        <fullName evidence="1">Uncharacterized protein</fullName>
    </submittedName>
</protein>
<sequence length="62" mass="6671">MRSGAFAVDEIECTVGDTGMGRSDLLRIADVGLAHFEGVSFHLCKSEVVHHRTAVGADRRSV</sequence>
<organism evidence="1 2">
    <name type="scientific">Mycolicibacter kumamotonensis</name>
    <dbReference type="NCBI Taxonomy" id="354243"/>
    <lineage>
        <taxon>Bacteria</taxon>
        <taxon>Bacillati</taxon>
        <taxon>Actinomycetota</taxon>
        <taxon>Actinomycetes</taxon>
        <taxon>Mycobacteriales</taxon>
        <taxon>Mycobacteriaceae</taxon>
        <taxon>Mycolicibacter</taxon>
    </lineage>
</organism>